<evidence type="ECO:0000313" key="2">
    <source>
        <dbReference type="Proteomes" id="UP001059380"/>
    </source>
</evidence>
<accession>A0A9J7BT84</accession>
<protein>
    <submittedName>
        <fullName evidence="1">Uncharacterized protein</fullName>
    </submittedName>
</protein>
<dbReference type="Proteomes" id="UP001059380">
    <property type="component" value="Chromosome"/>
</dbReference>
<dbReference type="AlphaFoldDB" id="A0A9J7BT84"/>
<dbReference type="KEGG" id="orp:MOP44_27195"/>
<organism evidence="1 2">
    <name type="scientific">Occallatibacter riparius</name>
    <dbReference type="NCBI Taxonomy" id="1002689"/>
    <lineage>
        <taxon>Bacteria</taxon>
        <taxon>Pseudomonadati</taxon>
        <taxon>Acidobacteriota</taxon>
        <taxon>Terriglobia</taxon>
        <taxon>Terriglobales</taxon>
        <taxon>Acidobacteriaceae</taxon>
        <taxon>Occallatibacter</taxon>
    </lineage>
</organism>
<sequence>MTEDAAKGLEPSKRPLTSDERDLVRWLVEHSESEIPDLLQQIERLTVFEKCTCGCPTVYFALDGEPVSSKGERIISDWLATVNGDLVGVMLFQTDGRLSSMEVYSCAGTDEPFGLPAIDSLFPYEDAPDRGFK</sequence>
<keyword evidence="2" id="KW-1185">Reference proteome</keyword>
<reference evidence="1" key="1">
    <citation type="submission" date="2021-04" db="EMBL/GenBank/DDBJ databases">
        <title>Phylogenetic analysis of Acidobacteriaceae.</title>
        <authorList>
            <person name="Qiu L."/>
            <person name="Zhang Q."/>
        </authorList>
    </citation>
    <scope>NUCLEOTIDE SEQUENCE</scope>
    <source>
        <strain evidence="1">DSM 25168</strain>
    </source>
</reference>
<dbReference type="EMBL" id="CP093313">
    <property type="protein sequence ID" value="UWZ84221.1"/>
    <property type="molecule type" value="Genomic_DNA"/>
</dbReference>
<gene>
    <name evidence="1" type="ORF">MOP44_27195</name>
</gene>
<evidence type="ECO:0000313" key="1">
    <source>
        <dbReference type="EMBL" id="UWZ84221.1"/>
    </source>
</evidence>
<name>A0A9J7BT84_9BACT</name>
<proteinExistence type="predicted"/>
<dbReference type="RefSeq" id="WP_260793725.1">
    <property type="nucleotide sequence ID" value="NZ_CP093313.1"/>
</dbReference>